<proteinExistence type="predicted"/>
<comment type="caution">
    <text evidence="1">The sequence shown here is derived from an EMBL/GenBank/DDBJ whole genome shotgun (WGS) entry which is preliminary data.</text>
</comment>
<reference evidence="1" key="1">
    <citation type="submission" date="2022-07" db="EMBL/GenBank/DDBJ databases">
        <title>Genome Sequence of Agrocybe chaxingu.</title>
        <authorList>
            <person name="Buettner E."/>
        </authorList>
    </citation>
    <scope>NUCLEOTIDE SEQUENCE</scope>
    <source>
        <strain evidence="1">MP-N11</strain>
    </source>
</reference>
<organism evidence="1 2">
    <name type="scientific">Agrocybe chaxingu</name>
    <dbReference type="NCBI Taxonomy" id="84603"/>
    <lineage>
        <taxon>Eukaryota</taxon>
        <taxon>Fungi</taxon>
        <taxon>Dikarya</taxon>
        <taxon>Basidiomycota</taxon>
        <taxon>Agaricomycotina</taxon>
        <taxon>Agaricomycetes</taxon>
        <taxon>Agaricomycetidae</taxon>
        <taxon>Agaricales</taxon>
        <taxon>Agaricineae</taxon>
        <taxon>Strophariaceae</taxon>
        <taxon>Agrocybe</taxon>
    </lineage>
</organism>
<gene>
    <name evidence="1" type="ORF">NLJ89_g9513</name>
</gene>
<sequence>MPPDLKFEKTYLVNLPAELLFGILEDPILSLDDLYHASLVSRRLHTCALPIFISRKGIPDPEKSITLDRVVWNPHFCKRKHPRDALAGLNIATYLTGKRVDHLTCYFQYPNSSYNILQRPDMLYVGVERLSRFIQRLGSLGIVKLYLLSERHFLKRDKEMEPSPIHRWHNWVNAFSELLNLIVEKGSTDITVQYDGPNAASPAVYGSRSGATLFSKLKGMIVRKNAVERALSGPGWENVIPADELRILRLSTKGANSRNLTTLYVHSMTLFNAPFLQWTLQLLEHSPQFTSLSFAHLTFNSYDRGEVILSLLADVLSNKRITEFTVLQSCWSLSTEALLKFVDRLPHLVKLVIDRTLQVRIKYEPAGFLDGFFAKDAYPIPELRHLQVLEAPDEFVLHLLRRPGRASNPHPLPQLRRLLVYPSSLLVDPEAHWTSIESWRHLLQQVENPHRLHPLSFALDMQADFPLKYTGVEAYLESRMLSTEDVDELPAGPTFEKISEAIFYHLDASYAQENPAMFCRWLKSLFPDLREVRFTCTLTTLPEQVLGMSDKTIKALQKELRVKCPGVNKLVVERKVFNKSSSDGWT</sequence>
<dbReference type="CDD" id="cd09917">
    <property type="entry name" value="F-box_SF"/>
    <property type="match status" value="1"/>
</dbReference>
<protein>
    <recommendedName>
        <fullName evidence="3">F-box domain-containing protein</fullName>
    </recommendedName>
</protein>
<evidence type="ECO:0000313" key="1">
    <source>
        <dbReference type="EMBL" id="KAJ3501055.1"/>
    </source>
</evidence>
<dbReference type="OrthoDB" id="3054030at2759"/>
<dbReference type="Proteomes" id="UP001148786">
    <property type="component" value="Unassembled WGS sequence"/>
</dbReference>
<name>A0A9W8JT51_9AGAR</name>
<keyword evidence="2" id="KW-1185">Reference proteome</keyword>
<dbReference type="AlphaFoldDB" id="A0A9W8JT51"/>
<evidence type="ECO:0000313" key="2">
    <source>
        <dbReference type="Proteomes" id="UP001148786"/>
    </source>
</evidence>
<evidence type="ECO:0008006" key="3">
    <source>
        <dbReference type="Google" id="ProtNLM"/>
    </source>
</evidence>
<accession>A0A9W8JT51</accession>
<dbReference type="EMBL" id="JANKHO010001498">
    <property type="protein sequence ID" value="KAJ3501055.1"/>
    <property type="molecule type" value="Genomic_DNA"/>
</dbReference>